<dbReference type="EMBL" id="CP002185">
    <property type="protein sequence ID" value="ADT77286.1"/>
    <property type="molecule type" value="Genomic_DNA"/>
</dbReference>
<feature type="region of interest" description="Disordered" evidence="1">
    <location>
        <begin position="1"/>
        <end position="49"/>
    </location>
</feature>
<protein>
    <submittedName>
        <fullName evidence="2">Uncharacterized protein</fullName>
    </submittedName>
</protein>
<evidence type="ECO:0000313" key="3">
    <source>
        <dbReference type="Proteomes" id="UP000008525"/>
    </source>
</evidence>
<sequence length="158" mass="17719">MRRSQDKNTISENSKGKLRSLTEKLNFPRGKAPAENHDTSSERLPENTVKPSIIGSDKYRLLLENIVINGLLNIAEDKLSDDAFVEVIFNKAYELLPVPVRMVLKREWCLSYLQSQKAPILVKLQLYRAGKLSSAELSALPLPDSEKATSQIQPSILS</sequence>
<reference evidence="2 3" key="1">
    <citation type="journal article" date="2011" name="BMC Genomics">
        <title>The genome sequence of E. coli W (ATCC 9637): comparative genome analysis and an improved genome-scale reconstruction of E. coli.</title>
        <authorList>
            <person name="Archer C.T."/>
            <person name="Kim J.F."/>
            <person name="Jeong H."/>
            <person name="Park J.H."/>
            <person name="Vickers C.E."/>
            <person name="Lee S.Y."/>
            <person name="Nielsen L.K."/>
        </authorList>
    </citation>
    <scope>NUCLEOTIDE SEQUENCE [LARGE SCALE GENOMIC DNA]</scope>
    <source>
        <strain evidence="3">ATCC 9637 / CCM 2024 / DSM 1116 / LMG 11080 / NBRC 13500 / NCIMB 8666 / NRRL B-766 / W</strain>
    </source>
</reference>
<evidence type="ECO:0000256" key="1">
    <source>
        <dbReference type="SAM" id="MobiDB-lite"/>
    </source>
</evidence>
<dbReference type="AlphaFoldDB" id="E0J378"/>
<dbReference type="KEGG" id="elw:ECW_m3948"/>
<dbReference type="KEGG" id="ell:WFL_19290"/>
<dbReference type="RefSeq" id="WP_001254693.1">
    <property type="nucleotide sequence ID" value="NC_017635.1"/>
</dbReference>
<dbReference type="Proteomes" id="UP000008525">
    <property type="component" value="Chromosome"/>
</dbReference>
<gene>
    <name evidence="2" type="ordered locus">ECW_m3948</name>
</gene>
<feature type="compositionally biased region" description="Basic and acidic residues" evidence="1">
    <location>
        <begin position="32"/>
        <end position="45"/>
    </location>
</feature>
<organism evidence="2 3">
    <name type="scientific">Escherichia coli (strain ATCC 9637 / CCM 2024 / DSM 1116 / LMG 11080 / NBRC 13500 / NCIMB 8666 / NRRL B-766 / W)</name>
    <dbReference type="NCBI Taxonomy" id="566546"/>
    <lineage>
        <taxon>Bacteria</taxon>
        <taxon>Pseudomonadati</taxon>
        <taxon>Pseudomonadota</taxon>
        <taxon>Gammaproteobacteria</taxon>
        <taxon>Enterobacterales</taxon>
        <taxon>Enterobacteriaceae</taxon>
        <taxon>Escherichia</taxon>
    </lineage>
</organism>
<accession>E0J378</accession>
<proteinExistence type="predicted"/>
<name>E0J378_ECOLW</name>
<evidence type="ECO:0000313" key="2">
    <source>
        <dbReference type="EMBL" id="ADT77286.1"/>
    </source>
</evidence>
<dbReference type="PATRIC" id="fig|566546.30.peg.4014"/>